<name>A0A2P2MNP2_RHIMU</name>
<evidence type="ECO:0000313" key="1">
    <source>
        <dbReference type="EMBL" id="MBX31849.1"/>
    </source>
</evidence>
<reference evidence="1" key="1">
    <citation type="submission" date="2018-02" db="EMBL/GenBank/DDBJ databases">
        <title>Rhizophora mucronata_Transcriptome.</title>
        <authorList>
            <person name="Meera S.P."/>
            <person name="Sreeshan A."/>
            <person name="Augustine A."/>
        </authorList>
    </citation>
    <scope>NUCLEOTIDE SEQUENCE</scope>
    <source>
        <tissue evidence="1">Leaf</tissue>
    </source>
</reference>
<proteinExistence type="predicted"/>
<sequence length="79" mass="8601">MNIKSRLSGSAFAEFFNCCSICIPQKLGSDRASSARISKDGFLNIIELITNCLLLIHVVARDRAVLLACQCFDSSIFGS</sequence>
<accession>A0A2P2MNP2</accession>
<dbReference type="AlphaFoldDB" id="A0A2P2MNP2"/>
<dbReference type="EMBL" id="GGEC01051365">
    <property type="protein sequence ID" value="MBX31849.1"/>
    <property type="molecule type" value="Transcribed_RNA"/>
</dbReference>
<protein>
    <submittedName>
        <fullName evidence="1">Uncharacterized protein</fullName>
    </submittedName>
</protein>
<organism evidence="1">
    <name type="scientific">Rhizophora mucronata</name>
    <name type="common">Asiatic mangrove</name>
    <dbReference type="NCBI Taxonomy" id="61149"/>
    <lineage>
        <taxon>Eukaryota</taxon>
        <taxon>Viridiplantae</taxon>
        <taxon>Streptophyta</taxon>
        <taxon>Embryophyta</taxon>
        <taxon>Tracheophyta</taxon>
        <taxon>Spermatophyta</taxon>
        <taxon>Magnoliopsida</taxon>
        <taxon>eudicotyledons</taxon>
        <taxon>Gunneridae</taxon>
        <taxon>Pentapetalae</taxon>
        <taxon>rosids</taxon>
        <taxon>fabids</taxon>
        <taxon>Malpighiales</taxon>
        <taxon>Rhizophoraceae</taxon>
        <taxon>Rhizophora</taxon>
    </lineage>
</organism>